<evidence type="ECO:0000256" key="2">
    <source>
        <dbReference type="ARBA" id="ARBA00008814"/>
    </source>
</evidence>
<evidence type="ECO:0000256" key="5">
    <source>
        <dbReference type="SAM" id="MobiDB-lite"/>
    </source>
</evidence>
<dbReference type="Pfam" id="PF01497">
    <property type="entry name" value="Peripla_BP_2"/>
    <property type="match status" value="1"/>
</dbReference>
<evidence type="ECO:0000256" key="3">
    <source>
        <dbReference type="ARBA" id="ARBA00022448"/>
    </source>
</evidence>
<dbReference type="PROSITE" id="PS51257">
    <property type="entry name" value="PROKAR_LIPOPROTEIN"/>
    <property type="match status" value="1"/>
</dbReference>
<feature type="chain" id="PRO_5039151080" evidence="6">
    <location>
        <begin position="25"/>
        <end position="342"/>
    </location>
</feature>
<dbReference type="SUPFAM" id="SSF53807">
    <property type="entry name" value="Helical backbone' metal receptor"/>
    <property type="match status" value="1"/>
</dbReference>
<evidence type="ECO:0000256" key="1">
    <source>
        <dbReference type="ARBA" id="ARBA00004196"/>
    </source>
</evidence>
<dbReference type="GO" id="GO:1901678">
    <property type="term" value="P:iron coordination entity transport"/>
    <property type="evidence" value="ECO:0007669"/>
    <property type="project" value="UniProtKB-ARBA"/>
</dbReference>
<evidence type="ECO:0000313" key="8">
    <source>
        <dbReference type="EMBL" id="MBB3111386.1"/>
    </source>
</evidence>
<feature type="domain" description="Fe/B12 periplasmic-binding" evidence="7">
    <location>
        <begin position="68"/>
        <end position="340"/>
    </location>
</feature>
<dbReference type="Gene3D" id="3.40.50.1980">
    <property type="entry name" value="Nitrogenase molybdenum iron protein domain"/>
    <property type="match status" value="2"/>
</dbReference>
<dbReference type="PROSITE" id="PS50983">
    <property type="entry name" value="FE_B12_PBP"/>
    <property type="match status" value="1"/>
</dbReference>
<reference evidence="8 9" key="1">
    <citation type="submission" date="2020-08" db="EMBL/GenBank/DDBJ databases">
        <title>Genomic Encyclopedia of Type Strains, Phase III (KMG-III): the genomes of soil and plant-associated and newly described type strains.</title>
        <authorList>
            <person name="Whitman W."/>
        </authorList>
    </citation>
    <scope>NUCLEOTIDE SEQUENCE [LARGE SCALE GENOMIC DNA]</scope>
    <source>
        <strain evidence="8 9">CECT 5862</strain>
    </source>
</reference>
<dbReference type="Proteomes" id="UP000570361">
    <property type="component" value="Unassembled WGS sequence"/>
</dbReference>
<dbReference type="GO" id="GO:0030288">
    <property type="term" value="C:outer membrane-bounded periplasmic space"/>
    <property type="evidence" value="ECO:0007669"/>
    <property type="project" value="TreeGrafter"/>
</dbReference>
<feature type="compositionally biased region" description="Low complexity" evidence="5">
    <location>
        <begin position="39"/>
        <end position="59"/>
    </location>
</feature>
<dbReference type="RefSeq" id="WP_183601268.1">
    <property type="nucleotide sequence ID" value="NZ_JACHXK010000007.1"/>
</dbReference>
<dbReference type="EMBL" id="JACHXK010000007">
    <property type="protein sequence ID" value="MBB3111386.1"/>
    <property type="molecule type" value="Genomic_DNA"/>
</dbReference>
<gene>
    <name evidence="8" type="ORF">FHS18_003454</name>
</gene>
<accession>A0A7W5FNI6</accession>
<sequence>MNAPWIRKPMLLIVLLFLAALVAACSNSNEPASNNAGGQAEQETQASQEASESQNTQETRSYTDAAGRTVELPAHPSRIVAHYFASELVALQAPVIATNYINAKQVLTEEQLSKLEDIGGEGTAPNLEKTISLAPDLILVPNFLEAADIDALSKIAPTVVLDYSAKVFDRLKTIGEITGLSKEADDWIASYNAKAEEKRKKVAPTIEAGETASAFILYQDKTLYIYGPQRLGPTMYDVFGFEKPAKVSEFFADKQDSLWEAISMESLADYAGDRIFLVAPDDTEESKKLIEEMVGGSVWKSLPAVKNNKAYVVSSRWAFNDPLTLDWLIDEMAATLTAGASQ</sequence>
<organism evidence="8 9">
    <name type="scientific">Paenibacillus phyllosphaerae</name>
    <dbReference type="NCBI Taxonomy" id="274593"/>
    <lineage>
        <taxon>Bacteria</taxon>
        <taxon>Bacillati</taxon>
        <taxon>Bacillota</taxon>
        <taxon>Bacilli</taxon>
        <taxon>Bacillales</taxon>
        <taxon>Paenibacillaceae</taxon>
        <taxon>Paenibacillus</taxon>
    </lineage>
</organism>
<comment type="caution">
    <text evidence="8">The sequence shown here is derived from an EMBL/GenBank/DDBJ whole genome shotgun (WGS) entry which is preliminary data.</text>
</comment>
<comment type="subcellular location">
    <subcellularLocation>
        <location evidence="1">Cell envelope</location>
    </subcellularLocation>
</comment>
<dbReference type="PANTHER" id="PTHR30532">
    <property type="entry name" value="IRON III DICITRATE-BINDING PERIPLASMIC PROTEIN"/>
    <property type="match status" value="1"/>
</dbReference>
<keyword evidence="4 6" id="KW-0732">Signal</keyword>
<proteinExistence type="inferred from homology"/>
<comment type="similarity">
    <text evidence="2">Belongs to the bacterial solute-binding protein 8 family.</text>
</comment>
<evidence type="ECO:0000256" key="6">
    <source>
        <dbReference type="SAM" id="SignalP"/>
    </source>
</evidence>
<evidence type="ECO:0000259" key="7">
    <source>
        <dbReference type="PROSITE" id="PS50983"/>
    </source>
</evidence>
<dbReference type="PANTHER" id="PTHR30532:SF26">
    <property type="entry name" value="IRON(3+)-HYDROXAMATE-BINDING PROTEIN FHUD"/>
    <property type="match status" value="1"/>
</dbReference>
<name>A0A7W5FNI6_9BACL</name>
<feature type="region of interest" description="Disordered" evidence="5">
    <location>
        <begin position="29"/>
        <end position="64"/>
    </location>
</feature>
<feature type="signal peptide" evidence="6">
    <location>
        <begin position="1"/>
        <end position="24"/>
    </location>
</feature>
<evidence type="ECO:0000313" key="9">
    <source>
        <dbReference type="Proteomes" id="UP000570361"/>
    </source>
</evidence>
<evidence type="ECO:0000256" key="4">
    <source>
        <dbReference type="ARBA" id="ARBA00022729"/>
    </source>
</evidence>
<dbReference type="InterPro" id="IPR051313">
    <property type="entry name" value="Bact_iron-sidero_bind"/>
</dbReference>
<keyword evidence="3" id="KW-0813">Transport</keyword>
<keyword evidence="9" id="KW-1185">Reference proteome</keyword>
<protein>
    <submittedName>
        <fullName evidence="8">Iron complex transport system substrate-binding protein</fullName>
    </submittedName>
</protein>
<dbReference type="AlphaFoldDB" id="A0A7W5FNI6"/>
<dbReference type="InterPro" id="IPR002491">
    <property type="entry name" value="ABC_transptr_periplasmic_BD"/>
</dbReference>